<evidence type="ECO:0000313" key="2">
    <source>
        <dbReference type="EMBL" id="POR00261.1"/>
    </source>
</evidence>
<sequence length="228" mass="24370">MQAKQKDLNRLEADIAVIKEAIRANNGFIRHVLAAQALGRFMLAFGVGCIFVSLAWYIALERYGALNAVPLVTTVVLAGFSVAVLVVLGLWKTASITRAARNLDSRYSWHEVVGDLTGHPILFSQGLVVVTTVFVSVIAGRSGNVYLVPAAVAAGFATVFLLYAVAFLLTEYIPITIWLYLVAMITILLPGVSPMLIVAGGFGAGFVVYGLYCNAIGRSTNDRGVSES</sequence>
<gene>
    <name evidence="2" type="ORF">AU468_09805</name>
</gene>
<dbReference type="OrthoDB" id="9974918at2"/>
<reference evidence="3" key="1">
    <citation type="submission" date="2015-12" db="EMBL/GenBank/DDBJ databases">
        <authorList>
            <person name="Lodha T.D."/>
            <person name="Chintalapati S."/>
            <person name="Chintalapati V.R."/>
            <person name="Sravanthi T."/>
        </authorList>
    </citation>
    <scope>NUCLEOTIDE SEQUENCE [LARGE SCALE GENOMIC DNA]</scope>
    <source>
        <strain evidence="3">JC133</strain>
    </source>
</reference>
<feature type="transmembrane region" description="Helical" evidence="1">
    <location>
        <begin position="172"/>
        <end position="189"/>
    </location>
</feature>
<feature type="transmembrane region" description="Helical" evidence="1">
    <location>
        <begin position="37"/>
        <end position="59"/>
    </location>
</feature>
<organism evidence="2 3">
    <name type="scientific">Alkalispirochaeta sphaeroplastigenens</name>
    <dbReference type="NCBI Taxonomy" id="1187066"/>
    <lineage>
        <taxon>Bacteria</taxon>
        <taxon>Pseudomonadati</taxon>
        <taxon>Spirochaetota</taxon>
        <taxon>Spirochaetia</taxon>
        <taxon>Spirochaetales</taxon>
        <taxon>Spirochaetaceae</taxon>
        <taxon>Alkalispirochaeta</taxon>
    </lineage>
</organism>
<keyword evidence="1" id="KW-0472">Membrane</keyword>
<dbReference type="AlphaFoldDB" id="A0A2S4JL82"/>
<dbReference type="EMBL" id="LPWH01000078">
    <property type="protein sequence ID" value="POR00261.1"/>
    <property type="molecule type" value="Genomic_DNA"/>
</dbReference>
<accession>A0A2S4JL82</accession>
<feature type="transmembrane region" description="Helical" evidence="1">
    <location>
        <begin position="71"/>
        <end position="91"/>
    </location>
</feature>
<keyword evidence="1" id="KW-1133">Transmembrane helix</keyword>
<feature type="transmembrane region" description="Helical" evidence="1">
    <location>
        <begin position="145"/>
        <end position="165"/>
    </location>
</feature>
<comment type="caution">
    <text evidence="2">The sequence shown here is derived from an EMBL/GenBank/DDBJ whole genome shotgun (WGS) entry which is preliminary data.</text>
</comment>
<proteinExistence type="predicted"/>
<keyword evidence="1" id="KW-0812">Transmembrane</keyword>
<evidence type="ECO:0000313" key="3">
    <source>
        <dbReference type="Proteomes" id="UP000237350"/>
    </source>
</evidence>
<evidence type="ECO:0000256" key="1">
    <source>
        <dbReference type="SAM" id="Phobius"/>
    </source>
</evidence>
<dbReference type="Proteomes" id="UP000237350">
    <property type="component" value="Unassembled WGS sequence"/>
</dbReference>
<protein>
    <submittedName>
        <fullName evidence="2">Uncharacterized protein</fullName>
    </submittedName>
</protein>
<keyword evidence="3" id="KW-1185">Reference proteome</keyword>
<name>A0A2S4JL82_9SPIO</name>
<feature type="transmembrane region" description="Helical" evidence="1">
    <location>
        <begin position="112"/>
        <end position="139"/>
    </location>
</feature>
<dbReference type="RefSeq" id="WP_103680579.1">
    <property type="nucleotide sequence ID" value="NZ_LPWH01000078.1"/>
</dbReference>